<keyword evidence="16" id="KW-1185">Reference proteome</keyword>
<evidence type="ECO:0000256" key="8">
    <source>
        <dbReference type="ARBA" id="ARBA00022837"/>
    </source>
</evidence>
<keyword evidence="7" id="KW-0378">Hydrolase</keyword>
<keyword evidence="8" id="KW-0106">Calcium</keyword>
<keyword evidence="9" id="KW-0442">Lipid degradation</keyword>
<evidence type="ECO:0000256" key="6">
    <source>
        <dbReference type="ARBA" id="ARBA00022723"/>
    </source>
</evidence>
<keyword evidence="4" id="KW-0597">Phosphoprotein</keyword>
<dbReference type="PANTHER" id="PTHR45792:SF8">
    <property type="entry name" value="DIACYLGLYCEROL LIPASE-ALPHA"/>
    <property type="match status" value="1"/>
</dbReference>
<evidence type="ECO:0000313" key="14">
    <source>
        <dbReference type="EMBL" id="KAG7337607.1"/>
    </source>
</evidence>
<dbReference type="OrthoDB" id="45753at2759"/>
<keyword evidence="3" id="KW-1003">Cell membrane</keyword>
<evidence type="ECO:0000256" key="7">
    <source>
        <dbReference type="ARBA" id="ARBA00022801"/>
    </source>
</evidence>
<dbReference type="InterPro" id="IPR052214">
    <property type="entry name" value="DAG_Lipase-Related"/>
</dbReference>
<dbReference type="PANTHER" id="PTHR45792">
    <property type="entry name" value="DIACYLGLYCEROL LIPASE HOMOLOG-RELATED"/>
    <property type="match status" value="1"/>
</dbReference>
<evidence type="ECO:0000256" key="2">
    <source>
        <dbReference type="ARBA" id="ARBA00004236"/>
    </source>
</evidence>
<evidence type="ECO:0000256" key="11">
    <source>
        <dbReference type="ARBA" id="ARBA00023098"/>
    </source>
</evidence>
<protein>
    <submittedName>
        <fullName evidence="15">Lipase class 3</fullName>
    </submittedName>
</protein>
<evidence type="ECO:0000259" key="13">
    <source>
        <dbReference type="Pfam" id="PF01764"/>
    </source>
</evidence>
<feature type="domain" description="Fungal lipase-type" evidence="13">
    <location>
        <begin position="266"/>
        <end position="366"/>
    </location>
</feature>
<keyword evidence="10" id="KW-1133">Transmembrane helix</keyword>
<dbReference type="GO" id="GO:0046872">
    <property type="term" value="F:metal ion binding"/>
    <property type="evidence" value="ECO:0007669"/>
    <property type="project" value="UniProtKB-KW"/>
</dbReference>
<keyword evidence="5" id="KW-0812">Transmembrane</keyword>
<evidence type="ECO:0000256" key="1">
    <source>
        <dbReference type="ARBA" id="ARBA00004127"/>
    </source>
</evidence>
<proteinExistence type="predicted"/>
<keyword evidence="11" id="KW-0443">Lipid metabolism</keyword>
<evidence type="ECO:0000313" key="15">
    <source>
        <dbReference type="EMBL" id="KAG7343834.1"/>
    </source>
</evidence>
<evidence type="ECO:0000256" key="4">
    <source>
        <dbReference type="ARBA" id="ARBA00022553"/>
    </source>
</evidence>
<organism evidence="15 16">
    <name type="scientific">Nitzschia inconspicua</name>
    <dbReference type="NCBI Taxonomy" id="303405"/>
    <lineage>
        <taxon>Eukaryota</taxon>
        <taxon>Sar</taxon>
        <taxon>Stramenopiles</taxon>
        <taxon>Ochrophyta</taxon>
        <taxon>Bacillariophyta</taxon>
        <taxon>Bacillariophyceae</taxon>
        <taxon>Bacillariophycidae</taxon>
        <taxon>Bacillariales</taxon>
        <taxon>Bacillariaceae</taxon>
        <taxon>Nitzschia</taxon>
    </lineage>
</organism>
<dbReference type="InterPro" id="IPR002921">
    <property type="entry name" value="Fungal_lipase-type"/>
</dbReference>
<evidence type="ECO:0000256" key="12">
    <source>
        <dbReference type="ARBA" id="ARBA00023136"/>
    </source>
</evidence>
<keyword evidence="12" id="KW-0472">Membrane</keyword>
<comment type="caution">
    <text evidence="15">The sequence shown here is derived from an EMBL/GenBank/DDBJ whole genome shotgun (WGS) entry which is preliminary data.</text>
</comment>
<dbReference type="EMBL" id="JAGRRH010000079">
    <property type="protein sequence ID" value="KAG7337607.1"/>
    <property type="molecule type" value="Genomic_DNA"/>
</dbReference>
<evidence type="ECO:0000313" key="16">
    <source>
        <dbReference type="Proteomes" id="UP000693970"/>
    </source>
</evidence>
<reference evidence="15" key="2">
    <citation type="submission" date="2021-04" db="EMBL/GenBank/DDBJ databases">
        <authorList>
            <person name="Podell S."/>
        </authorList>
    </citation>
    <scope>NUCLEOTIDE SEQUENCE</scope>
    <source>
        <strain evidence="15">Hildebrandi</strain>
    </source>
</reference>
<keyword evidence="6" id="KW-0479">Metal-binding</keyword>
<dbReference type="Pfam" id="PF01764">
    <property type="entry name" value="Lipase_3"/>
    <property type="match status" value="1"/>
</dbReference>
<dbReference type="CDD" id="cd00741">
    <property type="entry name" value="Lipase"/>
    <property type="match status" value="1"/>
</dbReference>
<dbReference type="Proteomes" id="UP000693970">
    <property type="component" value="Unassembled WGS sequence"/>
</dbReference>
<comment type="subcellular location">
    <subcellularLocation>
        <location evidence="2">Cell membrane</location>
    </subcellularLocation>
    <subcellularLocation>
        <location evidence="1">Endomembrane system</location>
        <topology evidence="1">Multi-pass membrane protein</topology>
    </subcellularLocation>
</comment>
<name>A0A9K3KHL1_9STRA</name>
<dbReference type="EMBL" id="JAGRRH010000023">
    <property type="protein sequence ID" value="KAG7343834.1"/>
    <property type="molecule type" value="Genomic_DNA"/>
</dbReference>
<dbReference type="GO" id="GO:0005886">
    <property type="term" value="C:plasma membrane"/>
    <property type="evidence" value="ECO:0007669"/>
    <property type="project" value="UniProtKB-SubCell"/>
</dbReference>
<gene>
    <name evidence="15" type="ORF">IV203_021842</name>
    <name evidence="14" type="ORF">IV203_033452</name>
</gene>
<evidence type="ECO:0000256" key="10">
    <source>
        <dbReference type="ARBA" id="ARBA00022989"/>
    </source>
</evidence>
<dbReference type="GO" id="GO:0016298">
    <property type="term" value="F:lipase activity"/>
    <property type="evidence" value="ECO:0007669"/>
    <property type="project" value="TreeGrafter"/>
</dbReference>
<dbReference type="GO" id="GO:0012505">
    <property type="term" value="C:endomembrane system"/>
    <property type="evidence" value="ECO:0007669"/>
    <property type="project" value="UniProtKB-SubCell"/>
</dbReference>
<dbReference type="AlphaFoldDB" id="A0A9K3KHL1"/>
<evidence type="ECO:0000256" key="3">
    <source>
        <dbReference type="ARBA" id="ARBA00022475"/>
    </source>
</evidence>
<evidence type="ECO:0000256" key="5">
    <source>
        <dbReference type="ARBA" id="ARBA00022692"/>
    </source>
</evidence>
<accession>A0A9K3KHL1</accession>
<reference evidence="15" key="1">
    <citation type="journal article" date="2021" name="Sci. Rep.">
        <title>Diploid genomic architecture of Nitzschia inconspicua, an elite biomass production diatom.</title>
        <authorList>
            <person name="Oliver A."/>
            <person name="Podell S."/>
            <person name="Pinowska A."/>
            <person name="Traller J.C."/>
            <person name="Smith S.R."/>
            <person name="McClure R."/>
            <person name="Beliaev A."/>
            <person name="Bohutskyi P."/>
            <person name="Hill E.A."/>
            <person name="Rabines A."/>
            <person name="Zheng H."/>
            <person name="Allen L.Z."/>
            <person name="Kuo A."/>
            <person name="Grigoriev I.V."/>
            <person name="Allen A.E."/>
            <person name="Hazlebeck D."/>
            <person name="Allen E.E."/>
        </authorList>
    </citation>
    <scope>NUCLEOTIDE SEQUENCE</scope>
    <source>
        <strain evidence="15">Hildebrandi</strain>
    </source>
</reference>
<evidence type="ECO:0000256" key="9">
    <source>
        <dbReference type="ARBA" id="ARBA00022963"/>
    </source>
</evidence>
<dbReference type="GO" id="GO:0016042">
    <property type="term" value="P:lipid catabolic process"/>
    <property type="evidence" value="ECO:0007669"/>
    <property type="project" value="UniProtKB-KW"/>
</dbReference>
<sequence>METMSYLVTTATAVATAVTTTALVLPLLSCSPSSAYQKLLQWKGSSEKTLSCTTSVVILKMELSAGCQEDSAAEADTSMKKDNEVFMDPSWMADLFVAFLKSAPLCNVLPDCKRHSAFVALQHAMAQDTIQEHKRYIHERTSVDVALSEDEAEKLFRYFNFAVWSMENSFSTVLSPSKHAKDGRMSLQDQLKGTGYKTIQCVRTNEPHVASHVLAVHYGKKEVVLSISFGHLAREEDSVVRSLVSGVEPRTKLLSIRKDHGFPIYAREDLLQAAENLSDDTFHLVEHLFIPNGFRVILCGHSLGAGVAGLLGVLWKDFCRTRDLILDLQVYAFGPPPCLSQSFCIETESYLTTVISNNDCLPRLSTNSLSSLETHLALVNTRLKMCSLSPRDMLTAKRNLSDILKLSKKAVLSPQDIMLHSGGLAGDEGQLAVPGKILCVWNHIEDANILSVSCPHVDSPLIKDFFLDSSMVYDHTVDAYRANLELLAEQTANTI</sequence>